<reference evidence="2 3" key="1">
    <citation type="submission" date="2023-10" db="EMBL/GenBank/DDBJ databases">
        <title>Genome-Wide Identification Analysis in wild type Solanum Pinnatisectum Reveals Some Genes Defensing Phytophthora Infestans.</title>
        <authorList>
            <person name="Sun C."/>
        </authorList>
    </citation>
    <scope>NUCLEOTIDE SEQUENCE [LARGE SCALE GENOMIC DNA]</scope>
    <source>
        <strain evidence="2">LQN</strain>
        <tissue evidence="2">Leaf</tissue>
    </source>
</reference>
<protein>
    <submittedName>
        <fullName evidence="2">Uncharacterized protein</fullName>
    </submittedName>
</protein>
<dbReference type="EMBL" id="JAWPEI010000002">
    <property type="protein sequence ID" value="KAK4733895.1"/>
    <property type="molecule type" value="Genomic_DNA"/>
</dbReference>
<dbReference type="AlphaFoldDB" id="A0AAV9MAJ2"/>
<name>A0AAV9MAJ2_9SOLN</name>
<evidence type="ECO:0000256" key="1">
    <source>
        <dbReference type="SAM" id="Phobius"/>
    </source>
</evidence>
<accession>A0AAV9MAJ2</accession>
<keyword evidence="1" id="KW-0812">Transmembrane</keyword>
<keyword evidence="1" id="KW-0472">Membrane</keyword>
<comment type="caution">
    <text evidence="2">The sequence shown here is derived from an EMBL/GenBank/DDBJ whole genome shotgun (WGS) entry which is preliminary data.</text>
</comment>
<proteinExistence type="predicted"/>
<feature type="transmembrane region" description="Helical" evidence="1">
    <location>
        <begin position="39"/>
        <end position="60"/>
    </location>
</feature>
<dbReference type="Proteomes" id="UP001311915">
    <property type="component" value="Unassembled WGS sequence"/>
</dbReference>
<keyword evidence="3" id="KW-1185">Reference proteome</keyword>
<keyword evidence="1" id="KW-1133">Transmembrane helix</keyword>
<evidence type="ECO:0000313" key="3">
    <source>
        <dbReference type="Proteomes" id="UP001311915"/>
    </source>
</evidence>
<evidence type="ECO:0000313" key="2">
    <source>
        <dbReference type="EMBL" id="KAK4733895.1"/>
    </source>
</evidence>
<gene>
    <name evidence="2" type="ORF">R3W88_008156</name>
</gene>
<sequence length="62" mass="7114">MWRLKKSVWSLWGGSNPMEENFMCQFTWLGIKLGKQAKICGGQILYFFSFVLGAQVWAPIKG</sequence>
<organism evidence="2 3">
    <name type="scientific">Solanum pinnatisectum</name>
    <name type="common">tansyleaf nightshade</name>
    <dbReference type="NCBI Taxonomy" id="50273"/>
    <lineage>
        <taxon>Eukaryota</taxon>
        <taxon>Viridiplantae</taxon>
        <taxon>Streptophyta</taxon>
        <taxon>Embryophyta</taxon>
        <taxon>Tracheophyta</taxon>
        <taxon>Spermatophyta</taxon>
        <taxon>Magnoliopsida</taxon>
        <taxon>eudicotyledons</taxon>
        <taxon>Gunneridae</taxon>
        <taxon>Pentapetalae</taxon>
        <taxon>asterids</taxon>
        <taxon>lamiids</taxon>
        <taxon>Solanales</taxon>
        <taxon>Solanaceae</taxon>
        <taxon>Solanoideae</taxon>
        <taxon>Solaneae</taxon>
        <taxon>Solanum</taxon>
    </lineage>
</organism>